<dbReference type="Proteomes" id="UP000038040">
    <property type="component" value="Unplaced"/>
</dbReference>
<dbReference type="EMBL" id="UYYG01000019">
    <property type="protein sequence ID" value="VDN51395.1"/>
    <property type="molecule type" value="Genomic_DNA"/>
</dbReference>
<name>A0A0N4UGW5_DRAME</name>
<accession>A0A0N4UGW5</accession>
<evidence type="ECO:0000313" key="2">
    <source>
        <dbReference type="Proteomes" id="UP000038040"/>
    </source>
</evidence>
<evidence type="ECO:0000313" key="4">
    <source>
        <dbReference type="WBParaSite" id="DME_0000675401-mRNA-1"/>
    </source>
</evidence>
<reference evidence="1 3" key="2">
    <citation type="submission" date="2018-11" db="EMBL/GenBank/DDBJ databases">
        <authorList>
            <consortium name="Pathogen Informatics"/>
        </authorList>
    </citation>
    <scope>NUCLEOTIDE SEQUENCE [LARGE SCALE GENOMIC DNA]</scope>
</reference>
<dbReference type="WBParaSite" id="DME_0000675401-mRNA-1">
    <property type="protein sequence ID" value="DME_0000675401-mRNA-1"/>
    <property type="gene ID" value="DME_0000675401"/>
</dbReference>
<sequence>MLFKLLKLIKAPQQINKYKDAYKFTVGDSDNPETSALRMCIENAICSGCGNEIRERYLLKVILTYMFGNFKIKLR</sequence>
<dbReference type="Proteomes" id="UP000274756">
    <property type="component" value="Unassembled WGS sequence"/>
</dbReference>
<gene>
    <name evidence="1" type="ORF">DME_LOCUS1368</name>
</gene>
<reference evidence="4" key="1">
    <citation type="submission" date="2017-02" db="UniProtKB">
        <authorList>
            <consortium name="WormBaseParasite"/>
        </authorList>
    </citation>
    <scope>IDENTIFICATION</scope>
</reference>
<evidence type="ECO:0000313" key="1">
    <source>
        <dbReference type="EMBL" id="VDN51395.1"/>
    </source>
</evidence>
<dbReference type="AlphaFoldDB" id="A0A0N4UGW5"/>
<proteinExistence type="predicted"/>
<evidence type="ECO:0000313" key="3">
    <source>
        <dbReference type="Proteomes" id="UP000274756"/>
    </source>
</evidence>
<protein>
    <submittedName>
        <fullName evidence="4">Fer2_3 domain-containing protein</fullName>
    </submittedName>
</protein>
<organism evidence="2 4">
    <name type="scientific">Dracunculus medinensis</name>
    <name type="common">Guinea worm</name>
    <dbReference type="NCBI Taxonomy" id="318479"/>
    <lineage>
        <taxon>Eukaryota</taxon>
        <taxon>Metazoa</taxon>
        <taxon>Ecdysozoa</taxon>
        <taxon>Nematoda</taxon>
        <taxon>Chromadorea</taxon>
        <taxon>Rhabditida</taxon>
        <taxon>Spirurina</taxon>
        <taxon>Dracunculoidea</taxon>
        <taxon>Dracunculidae</taxon>
        <taxon>Dracunculus</taxon>
    </lineage>
</organism>
<keyword evidence="3" id="KW-1185">Reference proteome</keyword>